<protein>
    <submittedName>
        <fullName evidence="2">Uncharacterized protein</fullName>
    </submittedName>
</protein>
<proteinExistence type="predicted"/>
<sequence>AHSNVVDGEHIATKEIISDNDDDFDHKSPSGDASASPEKLRGSLQIEEVREPVSSARESNIQLNTQVAELEVNSNLTLENALNLEQPEDKQELAENDKPQLGKLDHTTNLSRNEDITVDLPIAKESDVSQLTLANSLQQFQLKGKQELAENDQPQLGKLDHTTNPSKNEDITIDLPMPNELDVSQLNLRTSLANSLQHFQLK</sequence>
<dbReference type="Proteomes" id="UP001141552">
    <property type="component" value="Unassembled WGS sequence"/>
</dbReference>
<organism evidence="2 3">
    <name type="scientific">Turnera subulata</name>
    <dbReference type="NCBI Taxonomy" id="218843"/>
    <lineage>
        <taxon>Eukaryota</taxon>
        <taxon>Viridiplantae</taxon>
        <taxon>Streptophyta</taxon>
        <taxon>Embryophyta</taxon>
        <taxon>Tracheophyta</taxon>
        <taxon>Spermatophyta</taxon>
        <taxon>Magnoliopsida</taxon>
        <taxon>eudicotyledons</taxon>
        <taxon>Gunneridae</taxon>
        <taxon>Pentapetalae</taxon>
        <taxon>rosids</taxon>
        <taxon>fabids</taxon>
        <taxon>Malpighiales</taxon>
        <taxon>Passifloraceae</taxon>
        <taxon>Turnera</taxon>
    </lineage>
</organism>
<keyword evidence="3" id="KW-1185">Reference proteome</keyword>
<feature type="region of interest" description="Disordered" evidence="1">
    <location>
        <begin position="1"/>
        <end position="45"/>
    </location>
</feature>
<accession>A0A9Q0FYM3</accession>
<evidence type="ECO:0000313" key="2">
    <source>
        <dbReference type="EMBL" id="KAJ4839933.1"/>
    </source>
</evidence>
<feature type="non-terminal residue" evidence="2">
    <location>
        <position position="202"/>
    </location>
</feature>
<name>A0A9Q0FYM3_9ROSI</name>
<feature type="compositionally biased region" description="Basic and acidic residues" evidence="1">
    <location>
        <begin position="87"/>
        <end position="106"/>
    </location>
</feature>
<evidence type="ECO:0000256" key="1">
    <source>
        <dbReference type="SAM" id="MobiDB-lite"/>
    </source>
</evidence>
<evidence type="ECO:0000313" key="3">
    <source>
        <dbReference type="Proteomes" id="UP001141552"/>
    </source>
</evidence>
<comment type="caution">
    <text evidence="2">The sequence shown here is derived from an EMBL/GenBank/DDBJ whole genome shotgun (WGS) entry which is preliminary data.</text>
</comment>
<gene>
    <name evidence="2" type="ORF">Tsubulata_008571</name>
</gene>
<reference evidence="2" key="1">
    <citation type="submission" date="2022-02" db="EMBL/GenBank/DDBJ databases">
        <authorList>
            <person name="Henning P.M."/>
            <person name="McCubbin A.G."/>
            <person name="Shore J.S."/>
        </authorList>
    </citation>
    <scope>NUCLEOTIDE SEQUENCE</scope>
    <source>
        <strain evidence="2">F60SS</strain>
        <tissue evidence="2">Leaves</tissue>
    </source>
</reference>
<feature type="region of interest" description="Disordered" evidence="1">
    <location>
        <begin position="85"/>
        <end position="108"/>
    </location>
</feature>
<feature type="non-terminal residue" evidence="2">
    <location>
        <position position="1"/>
    </location>
</feature>
<dbReference type="EMBL" id="JAKUCV010003170">
    <property type="protein sequence ID" value="KAJ4839933.1"/>
    <property type="molecule type" value="Genomic_DNA"/>
</dbReference>
<feature type="compositionally biased region" description="Basic and acidic residues" evidence="1">
    <location>
        <begin position="7"/>
        <end position="17"/>
    </location>
</feature>
<dbReference type="AlphaFoldDB" id="A0A9Q0FYM3"/>
<reference evidence="2" key="2">
    <citation type="journal article" date="2023" name="Plants (Basel)">
        <title>Annotation of the Turnera subulata (Passifloraceae) Draft Genome Reveals the S-Locus Evolved after the Divergence of Turneroideae from Passifloroideae in a Stepwise Manner.</title>
        <authorList>
            <person name="Henning P.M."/>
            <person name="Roalson E.H."/>
            <person name="Mir W."/>
            <person name="McCubbin A.G."/>
            <person name="Shore J.S."/>
        </authorList>
    </citation>
    <scope>NUCLEOTIDE SEQUENCE</scope>
    <source>
        <strain evidence="2">F60SS</strain>
    </source>
</reference>
<feature type="region of interest" description="Disordered" evidence="1">
    <location>
        <begin position="154"/>
        <end position="173"/>
    </location>
</feature>